<accession>A0ABU4JMU4</accession>
<dbReference type="Pfam" id="PF18962">
    <property type="entry name" value="Por_Secre_tail"/>
    <property type="match status" value="1"/>
</dbReference>
<feature type="signal peptide" evidence="2">
    <location>
        <begin position="1"/>
        <end position="19"/>
    </location>
</feature>
<protein>
    <submittedName>
        <fullName evidence="4">T9SS type A sorting domain-containing protein</fullName>
    </submittedName>
</protein>
<evidence type="ECO:0000259" key="3">
    <source>
        <dbReference type="Pfam" id="PF18962"/>
    </source>
</evidence>
<evidence type="ECO:0000256" key="2">
    <source>
        <dbReference type="SAM" id="SignalP"/>
    </source>
</evidence>
<sequence>MKKLYFIIAVGFAFGITSAQTITFNGCHNLFDDQNFVFNNTGTDGSGKKIYITTPIDGVQSCGGLGTCEFKIQWNSVETRWEFLADSGNGDFVAPYLIYYNSTGNNGAPNPPSNSVGSWVENTSVTENGCGGNLTSTNSTMTGDVHTTTLAVGDFSKGKIQMFPNPVTDFINVSGIESAKNMLITNMAGQEVFKTDFQTRLDVSKLTKGIYILKIINSDGQSHSLKFIKK</sequence>
<dbReference type="NCBIfam" id="TIGR04183">
    <property type="entry name" value="Por_Secre_tail"/>
    <property type="match status" value="1"/>
</dbReference>
<dbReference type="InterPro" id="IPR026444">
    <property type="entry name" value="Secre_tail"/>
</dbReference>
<organism evidence="4 5">
    <name type="scientific">Epilithonimonas ginsengisoli</name>
    <dbReference type="NCBI Taxonomy" id="1245592"/>
    <lineage>
        <taxon>Bacteria</taxon>
        <taxon>Pseudomonadati</taxon>
        <taxon>Bacteroidota</taxon>
        <taxon>Flavobacteriia</taxon>
        <taxon>Flavobacteriales</taxon>
        <taxon>Weeksellaceae</taxon>
        <taxon>Chryseobacterium group</taxon>
        <taxon>Epilithonimonas</taxon>
    </lineage>
</organism>
<evidence type="ECO:0000313" key="4">
    <source>
        <dbReference type="EMBL" id="MDW8550987.1"/>
    </source>
</evidence>
<name>A0ABU4JMU4_9FLAO</name>
<feature type="domain" description="Secretion system C-terminal sorting" evidence="3">
    <location>
        <begin position="162"/>
        <end position="226"/>
    </location>
</feature>
<keyword evidence="5" id="KW-1185">Reference proteome</keyword>
<dbReference type="Proteomes" id="UP001204439">
    <property type="component" value="Unassembled WGS sequence"/>
</dbReference>
<reference evidence="4 5" key="1">
    <citation type="submission" date="2023-11" db="EMBL/GenBank/DDBJ databases">
        <title>First isolation, identification, and characterization of non-pathogenic Epilithonimonas ginsengisoli isolated from diseased farmed rainbow trout (Oncorhynchus mykiss) in Chile.</title>
        <authorList>
            <person name="Miranda C.D."/>
            <person name="Irgang R."/>
            <person name="Concha C."/>
            <person name="Rojas R."/>
            <person name="Avendano R."/>
        </authorList>
    </citation>
    <scope>NUCLEOTIDE SEQUENCE [LARGE SCALE GENOMIC DNA]</scope>
    <source>
        <strain evidence="4 5">FP99</strain>
    </source>
</reference>
<feature type="chain" id="PRO_5047180121" evidence="2">
    <location>
        <begin position="20"/>
        <end position="230"/>
    </location>
</feature>
<proteinExistence type="predicted"/>
<evidence type="ECO:0000313" key="5">
    <source>
        <dbReference type="Proteomes" id="UP001204439"/>
    </source>
</evidence>
<dbReference type="EMBL" id="JAMXLT020000056">
    <property type="protein sequence ID" value="MDW8550987.1"/>
    <property type="molecule type" value="Genomic_DNA"/>
</dbReference>
<dbReference type="RefSeq" id="WP_063970817.1">
    <property type="nucleotide sequence ID" value="NZ_JAMXLT020000056.1"/>
</dbReference>
<comment type="caution">
    <text evidence="4">The sequence shown here is derived from an EMBL/GenBank/DDBJ whole genome shotgun (WGS) entry which is preliminary data.</text>
</comment>
<evidence type="ECO:0000256" key="1">
    <source>
        <dbReference type="ARBA" id="ARBA00022729"/>
    </source>
</evidence>
<gene>
    <name evidence="4" type="ORF">NG800_018835</name>
</gene>
<keyword evidence="1 2" id="KW-0732">Signal</keyword>